<comment type="caution">
    <text evidence="3">The sequence shown here is derived from an EMBL/GenBank/DDBJ whole genome shotgun (WGS) entry which is preliminary data.</text>
</comment>
<dbReference type="EMBL" id="JACRSO010000004">
    <property type="protein sequence ID" value="MBC8529735.1"/>
    <property type="molecule type" value="Genomic_DNA"/>
</dbReference>
<gene>
    <name evidence="3" type="ORF">H8699_09870</name>
</gene>
<dbReference type="Proteomes" id="UP000654279">
    <property type="component" value="Unassembled WGS sequence"/>
</dbReference>
<keyword evidence="4" id="KW-1185">Reference proteome</keyword>
<evidence type="ECO:0000313" key="3">
    <source>
        <dbReference type="EMBL" id="MBC8529735.1"/>
    </source>
</evidence>
<reference evidence="3" key="1">
    <citation type="submission" date="2020-08" db="EMBL/GenBank/DDBJ databases">
        <title>Genome public.</title>
        <authorList>
            <person name="Liu C."/>
            <person name="Sun Q."/>
        </authorList>
    </citation>
    <scope>NUCLEOTIDE SEQUENCE</scope>
    <source>
        <strain evidence="3">NSJ-44</strain>
    </source>
</reference>
<feature type="region of interest" description="Disordered" evidence="2">
    <location>
        <begin position="159"/>
        <end position="183"/>
    </location>
</feature>
<organism evidence="3 4">
    <name type="scientific">Luoshenia tenuis</name>
    <dbReference type="NCBI Taxonomy" id="2763654"/>
    <lineage>
        <taxon>Bacteria</taxon>
        <taxon>Bacillati</taxon>
        <taxon>Bacillota</taxon>
        <taxon>Clostridia</taxon>
        <taxon>Christensenellales</taxon>
        <taxon>Christensenellaceae</taxon>
        <taxon>Luoshenia</taxon>
    </lineage>
</organism>
<dbReference type="RefSeq" id="WP_249285552.1">
    <property type="nucleotide sequence ID" value="NZ_JACRSO010000004.1"/>
</dbReference>
<proteinExistence type="predicted"/>
<evidence type="ECO:0000256" key="2">
    <source>
        <dbReference type="SAM" id="MobiDB-lite"/>
    </source>
</evidence>
<dbReference type="AlphaFoldDB" id="A0A926CZR6"/>
<feature type="compositionally biased region" description="Low complexity" evidence="2">
    <location>
        <begin position="170"/>
        <end position="182"/>
    </location>
</feature>
<evidence type="ECO:0000256" key="1">
    <source>
        <dbReference type="SAM" id="Coils"/>
    </source>
</evidence>
<feature type="coiled-coil region" evidence="1">
    <location>
        <begin position="242"/>
        <end position="269"/>
    </location>
</feature>
<name>A0A926CZR6_9FIRM</name>
<protein>
    <submittedName>
        <fullName evidence="3">Uncharacterized protein</fullName>
    </submittedName>
</protein>
<accession>A0A926CZR6</accession>
<evidence type="ECO:0000313" key="4">
    <source>
        <dbReference type="Proteomes" id="UP000654279"/>
    </source>
</evidence>
<keyword evidence="1" id="KW-0175">Coiled coil</keyword>
<sequence>MTSFEATAAAQAHVGWTQAETDLLRARAAQILQEGRPLREVFEEIARKTGRKSGSVRNYYYAAIRPQLRREMALPGGANGAHGPFVPFTGEEIRDLLRAVLMAVGRGASVRQATMELAGGDKTRMLRYQNKYRSLLRSHPALVGEVVAELREQGVPVKDPFAGKAPLPQAESAPDEAAASAPEWDEAELASALSRIFSLLRGQNGPGVMALVMGLEDLASRAARAGSWRKRLEQFDALSARHDLLAVRLQQTQQELEAANGQLEALRQAQQSLSPLVELNRDFLQQGTAGDLNTLNAYMLRLNQCLEGSGLLQ</sequence>